<proteinExistence type="predicted"/>
<reference evidence="2 3" key="1">
    <citation type="submission" date="2012-08" db="EMBL/GenBank/DDBJ databases">
        <title>Whole genome shotgun sequence of Austwickia chelonae NBRC 105200.</title>
        <authorList>
            <person name="Yoshida I."/>
            <person name="Hosoyama A."/>
            <person name="Tsuchikane K."/>
            <person name="Katsumata H."/>
            <person name="Ando Y."/>
            <person name="Ohji S."/>
            <person name="Hamada M."/>
            <person name="Tamura T."/>
            <person name="Yamazoe A."/>
            <person name="Yamazaki S."/>
            <person name="Fujita N."/>
        </authorList>
    </citation>
    <scope>NUCLEOTIDE SEQUENCE [LARGE SCALE GENOMIC DNA]</scope>
    <source>
        <strain evidence="2 3">NBRC 105200</strain>
    </source>
</reference>
<feature type="transmembrane region" description="Helical" evidence="1">
    <location>
        <begin position="25"/>
        <end position="50"/>
    </location>
</feature>
<dbReference type="OrthoDB" id="9917082at2"/>
<evidence type="ECO:0000313" key="3">
    <source>
        <dbReference type="Proteomes" id="UP000008495"/>
    </source>
</evidence>
<sequence length="85" mass="9671">MWGTTASDHATAVVDALVSYGVCLYLFHLAPLTSVTVAVTLYVVMIVLFIGYRRYLRTVRPIHRTYRVTTLTDERRRTPVLRDAA</sequence>
<gene>
    <name evidence="2" type="ORF">AUCHE_19_00260</name>
</gene>
<name>K6WBB7_9MICO</name>
<comment type="caution">
    <text evidence="2">The sequence shown here is derived from an EMBL/GenBank/DDBJ whole genome shotgun (WGS) entry which is preliminary data.</text>
</comment>
<keyword evidence="1" id="KW-0472">Membrane</keyword>
<keyword evidence="1" id="KW-1133">Transmembrane helix</keyword>
<evidence type="ECO:0000313" key="2">
    <source>
        <dbReference type="EMBL" id="GAB79122.1"/>
    </source>
</evidence>
<dbReference type="AlphaFoldDB" id="K6WBB7"/>
<dbReference type="Proteomes" id="UP000008495">
    <property type="component" value="Unassembled WGS sequence"/>
</dbReference>
<keyword evidence="1" id="KW-0812">Transmembrane</keyword>
<dbReference type="RefSeq" id="WP_006503879.1">
    <property type="nucleotide sequence ID" value="NZ_BAGZ01000019.1"/>
</dbReference>
<evidence type="ECO:0000256" key="1">
    <source>
        <dbReference type="SAM" id="Phobius"/>
    </source>
</evidence>
<dbReference type="EMBL" id="BAGZ01000019">
    <property type="protein sequence ID" value="GAB79122.1"/>
    <property type="molecule type" value="Genomic_DNA"/>
</dbReference>
<keyword evidence="3" id="KW-1185">Reference proteome</keyword>
<protein>
    <submittedName>
        <fullName evidence="2">Uncharacterized protein</fullName>
    </submittedName>
</protein>
<accession>K6WBB7</accession>
<organism evidence="2 3">
    <name type="scientific">Austwickia chelonae NBRC 105200</name>
    <dbReference type="NCBI Taxonomy" id="1184607"/>
    <lineage>
        <taxon>Bacteria</taxon>
        <taxon>Bacillati</taxon>
        <taxon>Actinomycetota</taxon>
        <taxon>Actinomycetes</taxon>
        <taxon>Micrococcales</taxon>
        <taxon>Dermatophilaceae</taxon>
        <taxon>Austwickia</taxon>
    </lineage>
</organism>